<evidence type="ECO:0000256" key="19">
    <source>
        <dbReference type="PIRNR" id="PIRNR037595"/>
    </source>
</evidence>
<dbReference type="GO" id="GO:0071727">
    <property type="term" value="P:cellular response to triacyl bacterial lipopeptide"/>
    <property type="evidence" value="ECO:0007669"/>
    <property type="project" value="Ensembl"/>
</dbReference>
<evidence type="ECO:0000256" key="8">
    <source>
        <dbReference type="ARBA" id="ARBA00022729"/>
    </source>
</evidence>
<evidence type="ECO:0000256" key="20">
    <source>
        <dbReference type="PIRSR" id="PIRSR037595-2"/>
    </source>
</evidence>
<keyword evidence="25" id="KW-1185">Reference proteome</keyword>
<dbReference type="GO" id="GO:0005794">
    <property type="term" value="C:Golgi apparatus"/>
    <property type="evidence" value="ECO:0007669"/>
    <property type="project" value="Ensembl"/>
</dbReference>
<keyword evidence="7 21" id="KW-0812">Transmembrane</keyword>
<dbReference type="InterPro" id="IPR035897">
    <property type="entry name" value="Toll_tir_struct_dom_sf"/>
</dbReference>
<dbReference type="GO" id="GO:0043123">
    <property type="term" value="P:positive regulation of canonical NF-kappaB signal transduction"/>
    <property type="evidence" value="ECO:0007669"/>
    <property type="project" value="Ensembl"/>
</dbReference>
<dbReference type="RefSeq" id="XP_013378360.1">
    <property type="nucleotide sequence ID" value="XM_013522906.1"/>
</dbReference>
<dbReference type="SMART" id="SM00369">
    <property type="entry name" value="LRR_TYP"/>
    <property type="match status" value="6"/>
</dbReference>
<evidence type="ECO:0000256" key="6">
    <source>
        <dbReference type="ARBA" id="ARBA00022614"/>
    </source>
</evidence>
<dbReference type="GO" id="GO:0032722">
    <property type="term" value="P:positive regulation of chemokine production"/>
    <property type="evidence" value="ECO:0007669"/>
    <property type="project" value="Ensembl"/>
</dbReference>
<dbReference type="FunFam" id="3.40.50.10140:FF:000001">
    <property type="entry name" value="Toll-like receptor 2"/>
    <property type="match status" value="1"/>
</dbReference>
<dbReference type="InterPro" id="IPR001611">
    <property type="entry name" value="Leu-rich_rpt"/>
</dbReference>
<dbReference type="GO" id="GO:0042497">
    <property type="term" value="F:triacyl lipopeptide binding"/>
    <property type="evidence" value="ECO:0007669"/>
    <property type="project" value="Ensembl"/>
</dbReference>
<dbReference type="GO" id="GO:0050830">
    <property type="term" value="P:defense response to Gram-positive bacterium"/>
    <property type="evidence" value="ECO:0007669"/>
    <property type="project" value="Ensembl"/>
</dbReference>
<dbReference type="CTD" id="7097"/>
<dbReference type="PIRSF" id="PIRSF037595">
    <property type="entry name" value="Toll-like_receptor"/>
    <property type="match status" value="1"/>
</dbReference>
<sequence length="782" mass="88974">MSHAVWMVWLLWAVISPSEEGPLAQASLSCDPAGVCDGRSRSFSSIPSGLSASVKRLDLSNNKITSVGRGDLQRCVNLQHLVLKSSGVRTIDEDAFLSLGRLEHLDLSENHLSNLSSSWFRHLSSLKFLNLLGNPYQTLSKTSLFSHLTNLRVLRVGNDGFTGLQKTDFAGLTFLEELEIKAPNLQSYEPQSLKSIRNISHLVLRMRQSLLLLEIFVDVLASVEHMELSDTNLNTFSFSELSVSGTSPLIKKFTFRKVDIADKSVGKVLKLMAYASELLELEFEDCTYNGVGDFNTAEIEKAYPKKGEAVTIRRMSIPNFYLFYDLSNVYSLVGRIKRITLENSKVFLVPCSLSRHLTSLEYLDLSENLMVEEHLENSACEGAWPSLQTLILRKNHFILIEKTGKVLQTLHNLTSLDISKNRFHSMPEICQWPEKMRYLNLSSTQIHSLTDCIPWTLEILDVSNNNLNSLSLRLPQLKELYISGNKLKVLPDGSRLPMLQVLKISRNIINAFSKEELDSFHSLKTLEAGGDNFICTCDFLTFAQAQPALAKVLSDWPAGYLCDSPAHVRGQRVQDARLSVSECHRAALVSAVCCAFLVLLLLLGALCRCLHGVWYLKMMWAWLQAKRKPRRAPRGDICYDAFVSYSEQDSYWVEELLVQELEHSEPALRLCLHKRDFVPGKWIIDNIIDSIEKSRKTVFVLSENFVKSEWCKYELDFSHFRLFDENNDAAILVLLERIEKRAIPQRFCKLRKIMNTRTYLEWPAEEAQREAFWTSLRAAIKS</sequence>
<dbReference type="SUPFAM" id="SSF52200">
    <property type="entry name" value="Toll/Interleukin receptor TIR domain"/>
    <property type="match status" value="1"/>
</dbReference>
<dbReference type="GO" id="GO:0001530">
    <property type="term" value="F:lipopolysaccharide binding"/>
    <property type="evidence" value="ECO:0007669"/>
    <property type="project" value="Ensembl"/>
</dbReference>
<dbReference type="PRINTS" id="PR00019">
    <property type="entry name" value="LEURICHRPT"/>
</dbReference>
<reference evidence="24" key="1">
    <citation type="submission" date="2025-08" db="UniProtKB">
        <authorList>
            <consortium name="Ensembl"/>
        </authorList>
    </citation>
    <scope>IDENTIFICATION</scope>
</reference>
<dbReference type="PROSITE" id="PS50104">
    <property type="entry name" value="TIR"/>
    <property type="match status" value="1"/>
</dbReference>
<feature type="disulfide bond" evidence="20">
    <location>
        <begin position="30"/>
        <end position="36"/>
    </location>
</feature>
<feature type="signal peptide" evidence="22">
    <location>
        <begin position="1"/>
        <end position="20"/>
    </location>
</feature>
<dbReference type="GO" id="GO:1903974">
    <property type="term" value="P:positive regulation of cellular response to macrophage colony-stimulating factor stimulus"/>
    <property type="evidence" value="ECO:0007669"/>
    <property type="project" value="Ensembl"/>
</dbReference>
<dbReference type="GO" id="GO:0038187">
    <property type="term" value="F:pattern recognition receptor activity"/>
    <property type="evidence" value="ECO:0007669"/>
    <property type="project" value="Ensembl"/>
</dbReference>
<evidence type="ECO:0000256" key="13">
    <source>
        <dbReference type="ARBA" id="ARBA00023136"/>
    </source>
</evidence>
<name>A0A8C2W5N9_CHILA</name>
<keyword evidence="9" id="KW-0677">Repeat</keyword>
<dbReference type="GO" id="GO:0030670">
    <property type="term" value="C:phagocytic vesicle membrane"/>
    <property type="evidence" value="ECO:0007669"/>
    <property type="project" value="UniProtKB-SubCell"/>
</dbReference>
<dbReference type="InterPro" id="IPR000157">
    <property type="entry name" value="TIR_dom"/>
</dbReference>
<keyword evidence="12" id="KW-0520">NAD</keyword>
<dbReference type="SMART" id="SM00255">
    <property type="entry name" value="TIR"/>
    <property type="match status" value="1"/>
</dbReference>
<evidence type="ECO:0000256" key="17">
    <source>
        <dbReference type="ARBA" id="ARBA00023198"/>
    </source>
</evidence>
<evidence type="ECO:0000313" key="24">
    <source>
        <dbReference type="Ensembl" id="ENSCLAP00000025533.1"/>
    </source>
</evidence>
<dbReference type="GO" id="GO:0042495">
    <property type="term" value="P:detection of triacyl bacterial lipopeptide"/>
    <property type="evidence" value="ECO:0007669"/>
    <property type="project" value="Ensembl"/>
</dbReference>
<evidence type="ECO:0000256" key="3">
    <source>
        <dbReference type="ARBA" id="ARBA00009634"/>
    </source>
</evidence>
<dbReference type="GO" id="GO:0038124">
    <property type="term" value="P:toll-like receptor TLR6:TLR2 signaling pathway"/>
    <property type="evidence" value="ECO:0007669"/>
    <property type="project" value="Ensembl"/>
</dbReference>
<dbReference type="GO" id="GO:0032680">
    <property type="term" value="P:regulation of tumor necrosis factor production"/>
    <property type="evidence" value="ECO:0007669"/>
    <property type="project" value="UniProtKB-ARBA"/>
</dbReference>
<dbReference type="Gene3D" id="3.80.10.10">
    <property type="entry name" value="Ribonuclease Inhibitor"/>
    <property type="match status" value="1"/>
</dbReference>
<dbReference type="GO" id="GO:0042496">
    <property type="term" value="P:detection of diacyl bacterial lipopeptide"/>
    <property type="evidence" value="ECO:0007669"/>
    <property type="project" value="Ensembl"/>
</dbReference>
<dbReference type="GO" id="GO:0005829">
    <property type="term" value="C:cytosol"/>
    <property type="evidence" value="ECO:0007669"/>
    <property type="project" value="Ensembl"/>
</dbReference>
<dbReference type="InterPro" id="IPR000483">
    <property type="entry name" value="Cys-rich_flank_reg_C"/>
</dbReference>
<dbReference type="Proteomes" id="UP000694398">
    <property type="component" value="Unassembled WGS sequence"/>
</dbReference>
<accession>A0A8C2W5N9</accession>
<dbReference type="SMART" id="SM00082">
    <property type="entry name" value="LRRCT"/>
    <property type="match status" value="1"/>
</dbReference>
<dbReference type="SMART" id="SM00365">
    <property type="entry name" value="LRR_SD22"/>
    <property type="match status" value="5"/>
</dbReference>
<dbReference type="RefSeq" id="XP_005400984.1">
    <property type="nucleotide sequence ID" value="XM_005400927.2"/>
</dbReference>
<feature type="transmembrane region" description="Helical" evidence="21">
    <location>
        <begin position="587"/>
        <end position="610"/>
    </location>
</feature>
<dbReference type="GO" id="GO:0005654">
    <property type="term" value="C:nucleoplasm"/>
    <property type="evidence" value="ECO:0007669"/>
    <property type="project" value="Ensembl"/>
</dbReference>
<organism evidence="24 25">
    <name type="scientific">Chinchilla lanigera</name>
    <name type="common">Long-tailed chinchilla</name>
    <name type="synonym">Chinchilla villidera</name>
    <dbReference type="NCBI Taxonomy" id="34839"/>
    <lineage>
        <taxon>Eukaryota</taxon>
        <taxon>Metazoa</taxon>
        <taxon>Chordata</taxon>
        <taxon>Craniata</taxon>
        <taxon>Vertebrata</taxon>
        <taxon>Euteleostomi</taxon>
        <taxon>Mammalia</taxon>
        <taxon>Eutheria</taxon>
        <taxon>Euarchontoglires</taxon>
        <taxon>Glires</taxon>
        <taxon>Rodentia</taxon>
        <taxon>Hystricomorpha</taxon>
        <taxon>Chinchillidae</taxon>
        <taxon>Chinchilla</taxon>
    </lineage>
</organism>
<keyword evidence="13 21" id="KW-0472">Membrane</keyword>
<feature type="disulfide bond" evidence="20">
    <location>
        <begin position="430"/>
        <end position="452"/>
    </location>
</feature>
<keyword evidence="14 20" id="KW-1015">Disulfide bond</keyword>
<dbReference type="GO" id="GO:0006954">
    <property type="term" value="P:inflammatory response"/>
    <property type="evidence" value="ECO:0007669"/>
    <property type="project" value="UniProtKB-UniRule"/>
</dbReference>
<dbReference type="PRINTS" id="PR01537">
    <property type="entry name" value="INTRLKN1R1F"/>
</dbReference>
<dbReference type="Gene3D" id="3.40.50.10140">
    <property type="entry name" value="Toll/interleukin-1 receptor homology (TIR) domain"/>
    <property type="match status" value="1"/>
</dbReference>
<feature type="domain" description="TIR" evidence="23">
    <location>
        <begin position="637"/>
        <end position="780"/>
    </location>
</feature>
<dbReference type="GO" id="GO:1904466">
    <property type="term" value="P:positive regulation of matrix metallopeptidase secretion"/>
    <property type="evidence" value="ECO:0007669"/>
    <property type="project" value="Ensembl"/>
</dbReference>
<evidence type="ECO:0000313" key="25">
    <source>
        <dbReference type="Proteomes" id="UP000694398"/>
    </source>
</evidence>
<dbReference type="OrthoDB" id="1081807at2759"/>
<evidence type="ECO:0000256" key="14">
    <source>
        <dbReference type="ARBA" id="ARBA00023157"/>
    </source>
</evidence>
<feature type="disulfide bond" evidence="20">
    <location>
        <begin position="351"/>
        <end position="380"/>
    </location>
</feature>
<dbReference type="GO" id="GO:0071223">
    <property type="term" value="P:cellular response to lipoteichoic acid"/>
    <property type="evidence" value="ECO:0007669"/>
    <property type="project" value="Ensembl"/>
</dbReference>
<dbReference type="GO" id="GO:0071346">
    <property type="term" value="P:cellular response to type II interferon"/>
    <property type="evidence" value="ECO:0007669"/>
    <property type="project" value="Ensembl"/>
</dbReference>
<evidence type="ECO:0000256" key="4">
    <source>
        <dbReference type="ARBA" id="ARBA00017391"/>
    </source>
</evidence>
<dbReference type="GO" id="GO:0071726">
    <property type="term" value="P:cellular response to diacyl bacterial lipopeptide"/>
    <property type="evidence" value="ECO:0007669"/>
    <property type="project" value="Ensembl"/>
</dbReference>
<proteinExistence type="inferred from homology"/>
<dbReference type="SMART" id="SM00364">
    <property type="entry name" value="LRR_BAC"/>
    <property type="match status" value="4"/>
</dbReference>
<keyword evidence="10 19" id="KW-0391">Immunity</keyword>
<evidence type="ECO:0000256" key="9">
    <source>
        <dbReference type="ARBA" id="ARBA00022737"/>
    </source>
</evidence>
<evidence type="ECO:0000256" key="16">
    <source>
        <dbReference type="ARBA" id="ARBA00023180"/>
    </source>
</evidence>
<feature type="chain" id="PRO_5034283446" description="Toll-like receptor 2" evidence="22">
    <location>
        <begin position="21"/>
        <end position="782"/>
    </location>
</feature>
<evidence type="ECO:0000259" key="23">
    <source>
        <dbReference type="PROSITE" id="PS50104"/>
    </source>
</evidence>
<evidence type="ECO:0000256" key="18">
    <source>
        <dbReference type="ARBA" id="ARBA00023329"/>
    </source>
</evidence>
<dbReference type="Ensembl" id="ENSCLAT00000025795.1">
    <property type="protein sequence ID" value="ENSCLAP00000025533.1"/>
    <property type="gene ID" value="ENSCLAG00000017621.1"/>
</dbReference>
<dbReference type="GO" id="GO:0004888">
    <property type="term" value="F:transmembrane signaling receptor activity"/>
    <property type="evidence" value="ECO:0007669"/>
    <property type="project" value="InterPro"/>
</dbReference>
<evidence type="ECO:0000256" key="22">
    <source>
        <dbReference type="SAM" id="SignalP"/>
    </source>
</evidence>
<keyword evidence="8 22" id="KW-0732">Signal</keyword>
<dbReference type="GO" id="GO:0042802">
    <property type="term" value="F:identical protein binding"/>
    <property type="evidence" value="ECO:0007669"/>
    <property type="project" value="Ensembl"/>
</dbReference>
<protein>
    <recommendedName>
        <fullName evidence="4 19">Toll-like receptor 2</fullName>
    </recommendedName>
</protein>
<dbReference type="GO" id="GO:0032755">
    <property type="term" value="P:positive regulation of interleukin-6 production"/>
    <property type="evidence" value="ECO:0007669"/>
    <property type="project" value="Ensembl"/>
</dbReference>
<dbReference type="GO" id="GO:0050729">
    <property type="term" value="P:positive regulation of inflammatory response"/>
    <property type="evidence" value="ECO:0007669"/>
    <property type="project" value="Ensembl"/>
</dbReference>
<dbReference type="FunFam" id="3.80.10.10:FF:000046">
    <property type="entry name" value="Toll-like receptor 2"/>
    <property type="match status" value="1"/>
</dbReference>
<dbReference type="Pfam" id="PF01582">
    <property type="entry name" value="TIR"/>
    <property type="match status" value="1"/>
</dbReference>
<dbReference type="GO" id="GO:0042834">
    <property type="term" value="F:peptidoglycan binding"/>
    <property type="evidence" value="ECO:0007669"/>
    <property type="project" value="Ensembl"/>
</dbReference>
<dbReference type="SUPFAM" id="SSF52058">
    <property type="entry name" value="L domain-like"/>
    <property type="match status" value="2"/>
</dbReference>
<dbReference type="GO" id="GO:0051607">
    <property type="term" value="P:defense response to virus"/>
    <property type="evidence" value="ECO:0007669"/>
    <property type="project" value="Ensembl"/>
</dbReference>
<dbReference type="GO" id="GO:0045121">
    <property type="term" value="C:membrane raft"/>
    <property type="evidence" value="ECO:0007669"/>
    <property type="project" value="UniProtKB-SubCell"/>
</dbReference>
<dbReference type="GO" id="GO:0032757">
    <property type="term" value="P:positive regulation of interleukin-8 production"/>
    <property type="evidence" value="ECO:0007669"/>
    <property type="project" value="Ensembl"/>
</dbReference>
<dbReference type="GO" id="GO:0030177">
    <property type="term" value="P:positive regulation of Wnt signaling pathway"/>
    <property type="evidence" value="ECO:0007669"/>
    <property type="project" value="Ensembl"/>
</dbReference>
<dbReference type="GeneID" id="102006336"/>
<evidence type="ECO:0000256" key="2">
    <source>
        <dbReference type="ARBA" id="ARBA00004596"/>
    </source>
</evidence>
<dbReference type="InterPro" id="IPR017241">
    <property type="entry name" value="Toll-like_receptor"/>
</dbReference>
<dbReference type="GO" id="GO:0035354">
    <property type="term" value="C:Toll-like receptor 1-Toll-like receptor 2 protein complex"/>
    <property type="evidence" value="ECO:0007669"/>
    <property type="project" value="Ensembl"/>
</dbReference>
<dbReference type="OMA" id="NRDICYD"/>
<dbReference type="GeneTree" id="ENSGT00940000156323"/>
<keyword evidence="11 21" id="KW-1133">Transmembrane helix</keyword>
<comment type="subcellular location">
    <subcellularLocation>
        <location evidence="2">Cytoplasmic vesicle</location>
        <location evidence="2">Phagosome membrane</location>
        <topology evidence="2">Single-pass type I membrane protein</topology>
    </subcellularLocation>
    <subcellularLocation>
        <location evidence="1">Membrane raft</location>
    </subcellularLocation>
</comment>
<evidence type="ECO:0000256" key="10">
    <source>
        <dbReference type="ARBA" id="ARBA00022859"/>
    </source>
</evidence>
<dbReference type="GO" id="GO:0009986">
    <property type="term" value="C:cell surface"/>
    <property type="evidence" value="ECO:0007669"/>
    <property type="project" value="Ensembl"/>
</dbReference>
<dbReference type="GO" id="GO:0001540">
    <property type="term" value="F:amyloid-beta binding"/>
    <property type="evidence" value="ECO:0007669"/>
    <property type="project" value="Ensembl"/>
</dbReference>
<evidence type="ECO:0000256" key="7">
    <source>
        <dbReference type="ARBA" id="ARBA00022692"/>
    </source>
</evidence>
<reference evidence="24" key="2">
    <citation type="submission" date="2025-09" db="UniProtKB">
        <authorList>
            <consortium name="Ensembl"/>
        </authorList>
    </citation>
    <scope>IDENTIFICATION</scope>
</reference>
<dbReference type="PROSITE" id="PS51450">
    <property type="entry name" value="LRR"/>
    <property type="match status" value="3"/>
</dbReference>
<dbReference type="Pfam" id="PF13855">
    <property type="entry name" value="LRR_8"/>
    <property type="match status" value="2"/>
</dbReference>
<evidence type="ECO:0000256" key="15">
    <source>
        <dbReference type="ARBA" id="ARBA00023170"/>
    </source>
</evidence>
<dbReference type="PANTHER" id="PTHR24365:SF17">
    <property type="entry name" value="TOLL-LIKE RECEPTOR 2"/>
    <property type="match status" value="1"/>
</dbReference>
<comment type="similarity">
    <text evidence="3 19">Belongs to the Toll-like receptor family.</text>
</comment>
<dbReference type="PANTHER" id="PTHR24365">
    <property type="entry name" value="TOLL-LIKE RECEPTOR"/>
    <property type="match status" value="1"/>
</dbReference>
<dbReference type="InterPro" id="IPR003591">
    <property type="entry name" value="Leu-rich_rpt_typical-subtyp"/>
</dbReference>
<gene>
    <name evidence="24" type="primary">TLR2</name>
</gene>
<dbReference type="AlphaFoldDB" id="A0A8C2W5N9"/>
<keyword evidence="5 19" id="KW-0399">Innate immunity</keyword>
<evidence type="ECO:0000256" key="1">
    <source>
        <dbReference type="ARBA" id="ARBA00004285"/>
    </source>
</evidence>
<keyword evidence="16" id="KW-0325">Glycoprotein</keyword>
<evidence type="ECO:0000256" key="21">
    <source>
        <dbReference type="SAM" id="Phobius"/>
    </source>
</evidence>
<keyword evidence="6" id="KW-0433">Leucine-rich repeat</keyword>
<dbReference type="GO" id="GO:0044877">
    <property type="term" value="F:protein-containing complex binding"/>
    <property type="evidence" value="ECO:0007669"/>
    <property type="project" value="Ensembl"/>
</dbReference>
<keyword evidence="18" id="KW-0968">Cytoplasmic vesicle</keyword>
<dbReference type="GO" id="GO:0035325">
    <property type="term" value="F:Toll-like receptor binding"/>
    <property type="evidence" value="ECO:0007669"/>
    <property type="project" value="Ensembl"/>
</dbReference>
<keyword evidence="17 19" id="KW-0395">Inflammatory response</keyword>
<dbReference type="GO" id="GO:0035355">
    <property type="term" value="C:Toll-like receptor 2-Toll-like receptor 6 protein complex"/>
    <property type="evidence" value="ECO:0007669"/>
    <property type="project" value="Ensembl"/>
</dbReference>
<dbReference type="GO" id="GO:0034134">
    <property type="term" value="P:toll-like receptor 2 signaling pathway"/>
    <property type="evidence" value="ECO:0007669"/>
    <property type="project" value="Ensembl"/>
</dbReference>
<evidence type="ECO:0000256" key="11">
    <source>
        <dbReference type="ARBA" id="ARBA00022989"/>
    </source>
</evidence>
<dbReference type="InterPro" id="IPR032675">
    <property type="entry name" value="LRR_dom_sf"/>
</dbReference>
<keyword evidence="15 19" id="KW-0675">Receptor</keyword>
<evidence type="ECO:0000256" key="12">
    <source>
        <dbReference type="ARBA" id="ARBA00023027"/>
    </source>
</evidence>
<comment type="function">
    <text evidence="19">Cooperates with LY96 to mediate the innate immune response to bacterial lipoproteins and other microbial cell wall components. Cooperates with TLR1 or TLR6 to mediate the innate immune response to bacterial lipoproteins or lipopeptides. Acts via MYD88 and TRAF6, leading to NF-kappa-B activation, cytokine secretion and the inflammatory response.</text>
</comment>
<evidence type="ECO:0000256" key="5">
    <source>
        <dbReference type="ARBA" id="ARBA00022588"/>
    </source>
</evidence>